<keyword evidence="1" id="KW-0812">Transmembrane</keyword>
<name>H5XZR2_9FIRM</name>
<proteinExistence type="predicted"/>
<dbReference type="AlphaFoldDB" id="H5XZR2"/>
<dbReference type="Proteomes" id="UP000005104">
    <property type="component" value="Chromosome"/>
</dbReference>
<reference evidence="2 3" key="1">
    <citation type="submission" date="2011-11" db="EMBL/GenBank/DDBJ databases">
        <title>The Noncontiguous Finished genome of Desulfosporosinus youngiae DSM 17734.</title>
        <authorList>
            <consortium name="US DOE Joint Genome Institute (JGI-PGF)"/>
            <person name="Lucas S."/>
            <person name="Han J."/>
            <person name="Lapidus A."/>
            <person name="Cheng J.-F."/>
            <person name="Goodwin L."/>
            <person name="Pitluck S."/>
            <person name="Peters L."/>
            <person name="Ovchinnikova G."/>
            <person name="Lu M."/>
            <person name="Land M.L."/>
            <person name="Hauser L."/>
            <person name="Pester M."/>
            <person name="Spring S."/>
            <person name="Ollivier B."/>
            <person name="Rattei T."/>
            <person name="Klenk H.-P."/>
            <person name="Wagner M."/>
            <person name="Loy A."/>
            <person name="Woyke T.J."/>
        </authorList>
    </citation>
    <scope>NUCLEOTIDE SEQUENCE [LARGE SCALE GENOMIC DNA]</scope>
    <source>
        <strain evidence="2 3">DSM 17734</strain>
    </source>
</reference>
<keyword evidence="3" id="KW-1185">Reference proteome</keyword>
<dbReference type="HOGENOM" id="CLU_2218889_0_0_9"/>
<feature type="transmembrane region" description="Helical" evidence="1">
    <location>
        <begin position="80"/>
        <end position="97"/>
    </location>
</feature>
<keyword evidence="1" id="KW-0472">Membrane</keyword>
<evidence type="ECO:0000313" key="3">
    <source>
        <dbReference type="Proteomes" id="UP000005104"/>
    </source>
</evidence>
<accession>H5XZR2</accession>
<dbReference type="RefSeq" id="WP_007787350.1">
    <property type="nucleotide sequence ID" value="NZ_CM001441.1"/>
</dbReference>
<organism evidence="2 3">
    <name type="scientific">Desulfosporosinus youngiae DSM 17734</name>
    <dbReference type="NCBI Taxonomy" id="768710"/>
    <lineage>
        <taxon>Bacteria</taxon>
        <taxon>Bacillati</taxon>
        <taxon>Bacillota</taxon>
        <taxon>Clostridia</taxon>
        <taxon>Eubacteriales</taxon>
        <taxon>Desulfitobacteriaceae</taxon>
        <taxon>Desulfosporosinus</taxon>
    </lineage>
</organism>
<keyword evidence="1" id="KW-1133">Transmembrane helix</keyword>
<dbReference type="EMBL" id="CM001441">
    <property type="protein sequence ID" value="EHQ92108.1"/>
    <property type="molecule type" value="Genomic_DNA"/>
</dbReference>
<gene>
    <name evidence="2" type="ORF">DesyoDRAFT_5177</name>
</gene>
<protein>
    <submittedName>
        <fullName evidence="2">Uncharacterized protein</fullName>
    </submittedName>
</protein>
<dbReference type="STRING" id="768710.DesyoDRAFT_5177"/>
<evidence type="ECO:0000256" key="1">
    <source>
        <dbReference type="SAM" id="Phobius"/>
    </source>
</evidence>
<evidence type="ECO:0000313" key="2">
    <source>
        <dbReference type="EMBL" id="EHQ92108.1"/>
    </source>
</evidence>
<sequence length="106" mass="11689">MLRLTSHFRRHKTLCIQVGITAVVMFLSPTVALASSVDDGGMKIYWKIVNVGKYVILVKGAVNSIQSVLDGDYEKAKHQFIGYLICFGAMLALPGALNQIEELFKS</sequence>